<keyword evidence="3 6" id="KW-0812">Transmembrane</keyword>
<reference evidence="7" key="1">
    <citation type="submission" date="2020-10" db="EMBL/GenBank/DDBJ databases">
        <authorList>
            <person name="Gilroy R."/>
        </authorList>
    </citation>
    <scope>NUCLEOTIDE SEQUENCE</scope>
    <source>
        <strain evidence="7">1383</strain>
    </source>
</reference>
<dbReference type="PANTHER" id="PTHR33529:SF8">
    <property type="entry name" value="PERMEASE, YJGP_YJGQ FAMILY"/>
    <property type="match status" value="1"/>
</dbReference>
<feature type="transmembrane region" description="Helical" evidence="6">
    <location>
        <begin position="341"/>
        <end position="360"/>
    </location>
</feature>
<feature type="transmembrane region" description="Helical" evidence="6">
    <location>
        <begin position="106"/>
        <end position="125"/>
    </location>
</feature>
<evidence type="ECO:0000256" key="3">
    <source>
        <dbReference type="ARBA" id="ARBA00022692"/>
    </source>
</evidence>
<evidence type="ECO:0000313" key="7">
    <source>
        <dbReference type="EMBL" id="HIT97823.1"/>
    </source>
</evidence>
<feature type="transmembrane region" description="Helical" evidence="6">
    <location>
        <begin position="283"/>
        <end position="301"/>
    </location>
</feature>
<feature type="transmembrane region" description="Helical" evidence="6">
    <location>
        <begin position="308"/>
        <end position="329"/>
    </location>
</feature>
<dbReference type="PANTHER" id="PTHR33529">
    <property type="entry name" value="SLR0882 PROTEIN-RELATED"/>
    <property type="match status" value="1"/>
</dbReference>
<reference evidence="7" key="2">
    <citation type="journal article" date="2021" name="PeerJ">
        <title>Extensive microbial diversity within the chicken gut microbiome revealed by metagenomics and culture.</title>
        <authorList>
            <person name="Gilroy R."/>
            <person name="Ravi A."/>
            <person name="Getino M."/>
            <person name="Pursley I."/>
            <person name="Horton D.L."/>
            <person name="Alikhan N.F."/>
            <person name="Baker D."/>
            <person name="Gharbi K."/>
            <person name="Hall N."/>
            <person name="Watson M."/>
            <person name="Adriaenssens E.M."/>
            <person name="Foster-Nyarko E."/>
            <person name="Jarju S."/>
            <person name="Secka A."/>
            <person name="Antonio M."/>
            <person name="Oren A."/>
            <person name="Chaudhuri R.R."/>
            <person name="La Ragione R."/>
            <person name="Hildebrand F."/>
            <person name="Pallen M.J."/>
        </authorList>
    </citation>
    <scope>NUCLEOTIDE SEQUENCE</scope>
    <source>
        <strain evidence="7">1383</strain>
    </source>
</reference>
<dbReference type="InterPro" id="IPR005495">
    <property type="entry name" value="LptG/LptF_permease"/>
</dbReference>
<comment type="subcellular location">
    <subcellularLocation>
        <location evidence="1">Cell membrane</location>
        <topology evidence="1">Multi-pass membrane protein</topology>
    </subcellularLocation>
</comment>
<feature type="transmembrane region" description="Helical" evidence="6">
    <location>
        <begin position="12"/>
        <end position="33"/>
    </location>
</feature>
<feature type="transmembrane region" description="Helical" evidence="6">
    <location>
        <begin position="66"/>
        <end position="85"/>
    </location>
</feature>
<organism evidence="7 8">
    <name type="scientific">Candidatus Merdimorpha stercoravium</name>
    <dbReference type="NCBI Taxonomy" id="2840863"/>
    <lineage>
        <taxon>Bacteria</taxon>
        <taxon>Pseudomonadati</taxon>
        <taxon>Bacteroidota</taxon>
        <taxon>Flavobacteriia</taxon>
        <taxon>Flavobacteriales</taxon>
        <taxon>Candidatus Merdimorpha</taxon>
    </lineage>
</organism>
<evidence type="ECO:0000313" key="8">
    <source>
        <dbReference type="Proteomes" id="UP000824161"/>
    </source>
</evidence>
<proteinExistence type="predicted"/>
<dbReference type="AlphaFoldDB" id="A0A9D1H9B3"/>
<accession>A0A9D1H9B3</accession>
<keyword evidence="5 6" id="KW-0472">Membrane</keyword>
<evidence type="ECO:0000256" key="5">
    <source>
        <dbReference type="ARBA" id="ARBA00023136"/>
    </source>
</evidence>
<name>A0A9D1H9B3_9FLAO</name>
<keyword evidence="4 6" id="KW-1133">Transmembrane helix</keyword>
<comment type="caution">
    <text evidence="7">The sequence shown here is derived from an EMBL/GenBank/DDBJ whole genome shotgun (WGS) entry which is preliminary data.</text>
</comment>
<dbReference type="Pfam" id="PF03739">
    <property type="entry name" value="LptF_LptG"/>
    <property type="match status" value="1"/>
</dbReference>
<dbReference type="EMBL" id="DVLY01000075">
    <property type="protein sequence ID" value="HIT97823.1"/>
    <property type="molecule type" value="Genomic_DNA"/>
</dbReference>
<dbReference type="Proteomes" id="UP000824161">
    <property type="component" value="Unassembled WGS sequence"/>
</dbReference>
<dbReference type="GO" id="GO:0015920">
    <property type="term" value="P:lipopolysaccharide transport"/>
    <property type="evidence" value="ECO:0007669"/>
    <property type="project" value="TreeGrafter"/>
</dbReference>
<keyword evidence="2" id="KW-1003">Cell membrane</keyword>
<sequence>MRPLKILDRYILKNFLGTFVVTELVVLILATIVDMSEKIDKYLTNQAPASEIATYYLNFALYYGNMYMSLVVFLAATIFTSKFAARSEIIAIMSAGVNYNRFLRPYLYGAVLLTVLSLLINNFILPYSNIRRLDFEARYVKPRDENYQVVQDIHKQVGPGQIIYIKDWNVGRAVGSYFTFEQYDSTGAMTHKFSSEHITYDRETSRYRLTNYFSKDLREDGSEDIFSGYTIDTVFAFTPADFSMDKHVGDKKNSIELEKLIRLEQQRGSPDVRTLITERYKRVALPFSSLILTVLAVALCSRKKRGGTGINIAIGIVLMAAYLFMLRVFETTAAKSTDGSPLFWIWLPNILFAGIAYYLYRHAKK</sequence>
<evidence type="ECO:0000256" key="2">
    <source>
        <dbReference type="ARBA" id="ARBA00022475"/>
    </source>
</evidence>
<evidence type="ECO:0000256" key="1">
    <source>
        <dbReference type="ARBA" id="ARBA00004651"/>
    </source>
</evidence>
<evidence type="ECO:0000256" key="6">
    <source>
        <dbReference type="SAM" id="Phobius"/>
    </source>
</evidence>
<dbReference type="GO" id="GO:0043190">
    <property type="term" value="C:ATP-binding cassette (ABC) transporter complex"/>
    <property type="evidence" value="ECO:0007669"/>
    <property type="project" value="TreeGrafter"/>
</dbReference>
<protein>
    <submittedName>
        <fullName evidence="7">LptF/LptG family permease</fullName>
    </submittedName>
</protein>
<evidence type="ECO:0000256" key="4">
    <source>
        <dbReference type="ARBA" id="ARBA00022989"/>
    </source>
</evidence>
<gene>
    <name evidence="7" type="ORF">IAC44_03195</name>
</gene>